<dbReference type="AlphaFoldDB" id="A0A178IPG7"/>
<proteinExistence type="predicted"/>
<dbReference type="Proteomes" id="UP000078486">
    <property type="component" value="Unassembled WGS sequence"/>
</dbReference>
<evidence type="ECO:0000313" key="1">
    <source>
        <dbReference type="EMBL" id="OAM91618.1"/>
    </source>
</evidence>
<dbReference type="STRING" id="1184151.AW736_02130"/>
<sequence>MPAKPSLPPGKYKSSLQPPPRIPLAAFFYPDFHRYLASVFIFFQISCATKSSPFPCQNRDF</sequence>
<gene>
    <name evidence="1" type="ORF">AW736_02130</name>
</gene>
<dbReference type="EMBL" id="LRRQ01000018">
    <property type="protein sequence ID" value="OAM91618.1"/>
    <property type="molecule type" value="Genomic_DNA"/>
</dbReference>
<evidence type="ECO:0000313" key="2">
    <source>
        <dbReference type="Proteomes" id="UP000078486"/>
    </source>
</evidence>
<organism evidence="1 2">
    <name type="scientific">Termitidicoccus mucosus</name>
    <dbReference type="NCBI Taxonomy" id="1184151"/>
    <lineage>
        <taxon>Bacteria</taxon>
        <taxon>Pseudomonadati</taxon>
        <taxon>Verrucomicrobiota</taxon>
        <taxon>Opitutia</taxon>
        <taxon>Opitutales</taxon>
        <taxon>Opitutaceae</taxon>
        <taxon>Termitidicoccus</taxon>
    </lineage>
</organism>
<keyword evidence="2" id="KW-1185">Reference proteome</keyword>
<reference evidence="1 2" key="1">
    <citation type="submission" date="2016-01" db="EMBL/GenBank/DDBJ databases">
        <title>High potential of lignocellulose degradation of a new Verrucomicrobia species.</title>
        <authorList>
            <person name="Wang Y."/>
            <person name="Shi Y."/>
            <person name="Qiu Z."/>
            <person name="Liu S."/>
            <person name="Yang H."/>
        </authorList>
    </citation>
    <scope>NUCLEOTIDE SEQUENCE [LARGE SCALE GENOMIC DNA]</scope>
    <source>
        <strain evidence="1 2">TSB47</strain>
    </source>
</reference>
<name>A0A178IPG7_9BACT</name>
<accession>A0A178IPG7</accession>
<protein>
    <submittedName>
        <fullName evidence="1">Uncharacterized protein</fullName>
    </submittedName>
</protein>
<comment type="caution">
    <text evidence="1">The sequence shown here is derived from an EMBL/GenBank/DDBJ whole genome shotgun (WGS) entry which is preliminary data.</text>
</comment>